<sequence length="219" mass="23831">MPQIQYTVQIATPVERVWAFVEHLPNWAPLMVGYQKVVEVNDRQSIWTLKGDVGMLTREVDLQADITVWEPLKRVEFTLTGLTEKLSGSGSFTLEPVTGDDAGEAGTPAVESSAAAEPTAPAPRRKRRRLREAFARFQARMMRRMMKRAEGADESVRAAAATIASAAADRSGEGSRLTFELHVQPGGPMAPMLELLMAPMLEPAVSDLTTGIRAALEAG</sequence>
<dbReference type="EMBL" id="JACXRZ010000021">
    <property type="protein sequence ID" value="MBD3146591.1"/>
    <property type="molecule type" value="Genomic_DNA"/>
</dbReference>
<dbReference type="RefSeq" id="WP_191053880.1">
    <property type="nucleotide sequence ID" value="NZ_JACXRZ010000021.1"/>
</dbReference>
<protein>
    <submittedName>
        <fullName evidence="2">SRPBCC family protein</fullName>
    </submittedName>
</protein>
<name>A0ABR8L8M5_9ACTN</name>
<dbReference type="InterPro" id="IPR023393">
    <property type="entry name" value="START-like_dom_sf"/>
</dbReference>
<dbReference type="InterPro" id="IPR019587">
    <property type="entry name" value="Polyketide_cyclase/dehydratase"/>
</dbReference>
<dbReference type="CDD" id="cd07812">
    <property type="entry name" value="SRPBCC"/>
    <property type="match status" value="1"/>
</dbReference>
<accession>A0ABR8L8M5</accession>
<proteinExistence type="predicted"/>
<comment type="caution">
    <text evidence="2">The sequence shown here is derived from an EMBL/GenBank/DDBJ whole genome shotgun (WGS) entry which is preliminary data.</text>
</comment>
<dbReference type="Pfam" id="PF10604">
    <property type="entry name" value="Polyketide_cyc2"/>
    <property type="match status" value="1"/>
</dbReference>
<feature type="region of interest" description="Disordered" evidence="1">
    <location>
        <begin position="90"/>
        <end position="128"/>
    </location>
</feature>
<evidence type="ECO:0000313" key="3">
    <source>
        <dbReference type="Proteomes" id="UP000653231"/>
    </source>
</evidence>
<evidence type="ECO:0000313" key="2">
    <source>
        <dbReference type="EMBL" id="MBD3146591.1"/>
    </source>
</evidence>
<gene>
    <name evidence="2" type="ORF">IEQ31_25855</name>
</gene>
<dbReference type="SUPFAM" id="SSF55961">
    <property type="entry name" value="Bet v1-like"/>
    <property type="match status" value="2"/>
</dbReference>
<organism evidence="2 3">
    <name type="scientific">Microbispora bryophytorum subsp. camponoti</name>
    <dbReference type="NCBI Taxonomy" id="1677852"/>
    <lineage>
        <taxon>Bacteria</taxon>
        <taxon>Bacillati</taxon>
        <taxon>Actinomycetota</taxon>
        <taxon>Actinomycetes</taxon>
        <taxon>Streptosporangiales</taxon>
        <taxon>Streptosporangiaceae</taxon>
        <taxon>Microbispora</taxon>
    </lineage>
</organism>
<evidence type="ECO:0000256" key="1">
    <source>
        <dbReference type="SAM" id="MobiDB-lite"/>
    </source>
</evidence>
<keyword evidence="3" id="KW-1185">Reference proteome</keyword>
<dbReference type="Proteomes" id="UP000653231">
    <property type="component" value="Unassembled WGS sequence"/>
</dbReference>
<dbReference type="Gene3D" id="3.30.530.20">
    <property type="match status" value="1"/>
</dbReference>
<reference evidence="2 3" key="1">
    <citation type="submission" date="2020-09" db="EMBL/GenBank/DDBJ databases">
        <title>Actinomycete isolated from the Camponotus japonicus Mayr.</title>
        <authorList>
            <person name="Gong X."/>
        </authorList>
    </citation>
    <scope>NUCLEOTIDE SEQUENCE [LARGE SCALE GENOMIC DNA]</scope>
    <source>
        <strain evidence="2 3">2C-HV3</strain>
    </source>
</reference>